<protein>
    <submittedName>
        <fullName evidence="1">Uncharacterized protein</fullName>
    </submittedName>
</protein>
<dbReference type="EMBL" id="CCKQ01011837">
    <property type="protein sequence ID" value="CDW83416.1"/>
    <property type="molecule type" value="Genomic_DNA"/>
</dbReference>
<evidence type="ECO:0000313" key="1">
    <source>
        <dbReference type="EMBL" id="CDW83416.1"/>
    </source>
</evidence>
<dbReference type="Proteomes" id="UP000039865">
    <property type="component" value="Unassembled WGS sequence"/>
</dbReference>
<dbReference type="OrthoDB" id="10660543at2759"/>
<reference evidence="1 2" key="1">
    <citation type="submission" date="2014-06" db="EMBL/GenBank/DDBJ databases">
        <authorList>
            <person name="Swart Estienne"/>
        </authorList>
    </citation>
    <scope>NUCLEOTIDE SEQUENCE [LARGE SCALE GENOMIC DNA]</scope>
    <source>
        <strain evidence="1 2">130c</strain>
    </source>
</reference>
<sequence length="146" mass="17191">MLNTIPQENYNPVNIKKELFAAPSKKSFLTLALEQPTLESQKKIEELVQWDAAFNAVNQQYQQKFRRKIRNKVQPSLDQLEATPKICISGLKMDHSLIKNSLQRYQEKKHENETLKNKSAFGSYKQSTDFKDIFLTRYPMNNNQFY</sequence>
<dbReference type="AlphaFoldDB" id="A0A078AND4"/>
<name>A0A078AND4_STYLE</name>
<gene>
    <name evidence="1" type="primary">Contig2826.g3034</name>
    <name evidence="1" type="ORF">STYLEM_12462</name>
</gene>
<accession>A0A078AND4</accession>
<keyword evidence="2" id="KW-1185">Reference proteome</keyword>
<evidence type="ECO:0000313" key="2">
    <source>
        <dbReference type="Proteomes" id="UP000039865"/>
    </source>
</evidence>
<proteinExistence type="predicted"/>
<dbReference type="InParanoid" id="A0A078AND4"/>
<organism evidence="1 2">
    <name type="scientific">Stylonychia lemnae</name>
    <name type="common">Ciliate</name>
    <dbReference type="NCBI Taxonomy" id="5949"/>
    <lineage>
        <taxon>Eukaryota</taxon>
        <taxon>Sar</taxon>
        <taxon>Alveolata</taxon>
        <taxon>Ciliophora</taxon>
        <taxon>Intramacronucleata</taxon>
        <taxon>Spirotrichea</taxon>
        <taxon>Stichotrichia</taxon>
        <taxon>Sporadotrichida</taxon>
        <taxon>Oxytrichidae</taxon>
        <taxon>Stylonychinae</taxon>
        <taxon>Stylonychia</taxon>
    </lineage>
</organism>